<dbReference type="Proteomes" id="UP000198757">
    <property type="component" value="Unassembled WGS sequence"/>
</dbReference>
<dbReference type="AlphaFoldDB" id="A0A1G6V6X5"/>
<dbReference type="PANTHER" id="PTHR39200">
    <property type="entry name" value="HYPOTHETICAL EXPORTED PROTEIN"/>
    <property type="match status" value="1"/>
</dbReference>
<dbReference type="RefSeq" id="WP_090391344.1">
    <property type="nucleotide sequence ID" value="NZ_FMZO01000009.1"/>
</dbReference>
<dbReference type="Gene3D" id="2.160.20.120">
    <property type="match status" value="1"/>
</dbReference>
<evidence type="ECO:0000259" key="2">
    <source>
        <dbReference type="Pfam" id="PF10988"/>
    </source>
</evidence>
<feature type="domain" description="Putative auto-transporter adhesin head GIN" evidence="2">
    <location>
        <begin position="39"/>
        <end position="221"/>
    </location>
</feature>
<feature type="signal peptide" evidence="1">
    <location>
        <begin position="1"/>
        <end position="17"/>
    </location>
</feature>
<dbReference type="EMBL" id="FMZO01000009">
    <property type="protein sequence ID" value="SDD49184.1"/>
    <property type="molecule type" value="Genomic_DNA"/>
</dbReference>
<dbReference type="PANTHER" id="PTHR39200:SF1">
    <property type="entry name" value="AUTO-TRANSPORTER ADHESIN HEAD GIN DOMAIN-CONTAINING PROTEIN-RELATED"/>
    <property type="match status" value="1"/>
</dbReference>
<keyword evidence="4" id="KW-1185">Reference proteome</keyword>
<gene>
    <name evidence="3" type="ORF">SAMN04487894_109213</name>
</gene>
<dbReference type="PROSITE" id="PS51257">
    <property type="entry name" value="PROKAR_LIPOPROTEIN"/>
    <property type="match status" value="1"/>
</dbReference>
<protein>
    <submittedName>
        <fullName evidence="3">Putative auto-transporter adhesin, head GIN domain</fullName>
    </submittedName>
</protein>
<dbReference type="InterPro" id="IPR021255">
    <property type="entry name" value="DUF2807"/>
</dbReference>
<dbReference type="Pfam" id="PF10988">
    <property type="entry name" value="DUF2807"/>
    <property type="match status" value="1"/>
</dbReference>
<evidence type="ECO:0000313" key="4">
    <source>
        <dbReference type="Proteomes" id="UP000198757"/>
    </source>
</evidence>
<proteinExistence type="predicted"/>
<evidence type="ECO:0000256" key="1">
    <source>
        <dbReference type="SAM" id="SignalP"/>
    </source>
</evidence>
<feature type="chain" id="PRO_5011654848" evidence="1">
    <location>
        <begin position="18"/>
        <end position="236"/>
    </location>
</feature>
<accession>A0A1G6V6X5</accession>
<sequence length="236" mass="24767">MKQILFLSFMVLLLAAAQGCKKVYPDGPAVRETRNVTGFDKIETTISGHVEYTKGAATKVEVLAADNVQRYVITEVINGKLVIRTPNNVTIKRGSVTVYVTAPDLNAVTLTGSGNFTAFDEITAGSMDLKLTGSGNMILAKLSVASLKAQISGNGDVTVSAGQCNSQDVTLTGSGNYDVHQVQSNEVKLRLTGSGDAKVWATDQLNVTITGSGDVRYVGHPVVSAAITGSGTVKGW</sequence>
<dbReference type="STRING" id="1285928.SAMN04487894_109213"/>
<keyword evidence="1" id="KW-0732">Signal</keyword>
<dbReference type="OrthoDB" id="1150922at2"/>
<name>A0A1G6V6X5_NIADE</name>
<evidence type="ECO:0000313" key="3">
    <source>
        <dbReference type="EMBL" id="SDD49184.1"/>
    </source>
</evidence>
<organism evidence="3 4">
    <name type="scientific">Niabella drilacis (strain DSM 25811 / CCM 8410 / CCUG 62505 / LMG 26954 / E90)</name>
    <dbReference type="NCBI Taxonomy" id="1285928"/>
    <lineage>
        <taxon>Bacteria</taxon>
        <taxon>Pseudomonadati</taxon>
        <taxon>Bacteroidota</taxon>
        <taxon>Chitinophagia</taxon>
        <taxon>Chitinophagales</taxon>
        <taxon>Chitinophagaceae</taxon>
        <taxon>Niabella</taxon>
    </lineage>
</organism>
<reference evidence="4" key="1">
    <citation type="submission" date="2016-10" db="EMBL/GenBank/DDBJ databases">
        <authorList>
            <person name="Varghese N."/>
            <person name="Submissions S."/>
        </authorList>
    </citation>
    <scope>NUCLEOTIDE SEQUENCE [LARGE SCALE GENOMIC DNA]</scope>
    <source>
        <strain evidence="4">DSM 25811 / CCM 8410 / LMG 26954 / E90</strain>
    </source>
</reference>